<feature type="transmembrane region" description="Helical" evidence="1">
    <location>
        <begin position="93"/>
        <end position="112"/>
    </location>
</feature>
<dbReference type="AlphaFoldDB" id="A0AA40TV16"/>
<feature type="transmembrane region" description="Helical" evidence="1">
    <location>
        <begin position="23"/>
        <end position="45"/>
    </location>
</feature>
<keyword evidence="1" id="KW-1133">Transmembrane helix</keyword>
<dbReference type="GO" id="GO:0080120">
    <property type="term" value="P:CAAX-box protein maturation"/>
    <property type="evidence" value="ECO:0007669"/>
    <property type="project" value="UniProtKB-ARBA"/>
</dbReference>
<reference evidence="3 4" key="1">
    <citation type="submission" date="2015-09" db="EMBL/GenBank/DDBJ databases">
        <title>Genome announcement of multiple Pseudomonas syringae strains.</title>
        <authorList>
            <person name="Thakur S."/>
            <person name="Wang P.W."/>
            <person name="Gong Y."/>
            <person name="Weir B.S."/>
            <person name="Guttman D.S."/>
        </authorList>
    </citation>
    <scope>NUCLEOTIDE SEQUENCE [LARGE SCALE GENOMIC DNA]</scope>
    <source>
        <strain evidence="3 4">ICMP9151</strain>
    </source>
</reference>
<dbReference type="Proteomes" id="UP000050523">
    <property type="component" value="Unassembled WGS sequence"/>
</dbReference>
<name>A0AA40TV16_9PSED</name>
<evidence type="ECO:0000313" key="4">
    <source>
        <dbReference type="Proteomes" id="UP000050523"/>
    </source>
</evidence>
<feature type="transmembrane region" description="Helical" evidence="1">
    <location>
        <begin position="124"/>
        <end position="145"/>
    </location>
</feature>
<organism evidence="3 4">
    <name type="scientific">Pseudomonas tremae</name>
    <dbReference type="NCBI Taxonomy" id="200454"/>
    <lineage>
        <taxon>Bacteria</taxon>
        <taxon>Pseudomonadati</taxon>
        <taxon>Pseudomonadota</taxon>
        <taxon>Gammaproteobacteria</taxon>
        <taxon>Pseudomonadales</taxon>
        <taxon>Pseudomonadaceae</taxon>
        <taxon>Pseudomonas</taxon>
    </lineage>
</organism>
<feature type="transmembrane region" description="Helical" evidence="1">
    <location>
        <begin position="188"/>
        <end position="205"/>
    </location>
</feature>
<keyword evidence="1" id="KW-0812">Transmembrane</keyword>
<protein>
    <recommendedName>
        <fullName evidence="2">CAAX prenyl protease 2/Lysostaphin resistance protein A-like domain-containing protein</fullName>
    </recommendedName>
</protein>
<evidence type="ECO:0000313" key="3">
    <source>
        <dbReference type="EMBL" id="KPZ01204.1"/>
    </source>
</evidence>
<accession>A0AA40TV16</accession>
<dbReference type="InterPro" id="IPR003675">
    <property type="entry name" value="Rce1/LyrA-like_dom"/>
</dbReference>
<dbReference type="Pfam" id="PF02517">
    <property type="entry name" value="Rce1-like"/>
    <property type="match status" value="1"/>
</dbReference>
<feature type="domain" description="CAAX prenyl protease 2/Lysostaphin resistance protein A-like" evidence="2">
    <location>
        <begin position="132"/>
        <end position="222"/>
    </location>
</feature>
<evidence type="ECO:0000259" key="2">
    <source>
        <dbReference type="Pfam" id="PF02517"/>
    </source>
</evidence>
<keyword evidence="1" id="KW-0472">Membrane</keyword>
<evidence type="ECO:0000256" key="1">
    <source>
        <dbReference type="SAM" id="Phobius"/>
    </source>
</evidence>
<sequence>MKFENISPGPLVGADAYKVGPRVGMAVLAIFVFYGLQIGVFFAVGKESWNTMWMLGAHGVTAVALFLLALIQLRNRGGARALVGHNVLPALKIFLTAVLAAYLVCAGLDIAFGFGRENFMVQLFVGMSDVQKALCLLMLVLFPPVSEELLYRHFVIGVFPLHHRTWQWVAVLFTGGLFVVAHSQYDHWPTILLIAVLGVMFAIARVRTGGILVPVAMHCAAEVIGMSTDWALGKLL</sequence>
<gene>
    <name evidence="3" type="ORF">ALO43_200458</name>
</gene>
<dbReference type="EMBL" id="LJRO01000185">
    <property type="protein sequence ID" value="KPZ01204.1"/>
    <property type="molecule type" value="Genomic_DNA"/>
</dbReference>
<dbReference type="GO" id="GO:0004175">
    <property type="term" value="F:endopeptidase activity"/>
    <property type="evidence" value="ECO:0007669"/>
    <property type="project" value="UniProtKB-ARBA"/>
</dbReference>
<dbReference type="RefSeq" id="WP_054997644.1">
    <property type="nucleotide sequence ID" value="NZ_LJRO01000185.1"/>
</dbReference>
<proteinExistence type="predicted"/>
<feature type="transmembrane region" description="Helical" evidence="1">
    <location>
        <begin position="165"/>
        <end position="181"/>
    </location>
</feature>
<feature type="transmembrane region" description="Helical" evidence="1">
    <location>
        <begin position="52"/>
        <end position="73"/>
    </location>
</feature>
<comment type="caution">
    <text evidence="3">The sequence shown here is derived from an EMBL/GenBank/DDBJ whole genome shotgun (WGS) entry which is preliminary data.</text>
</comment>